<feature type="region of interest" description="Disordered" evidence="1">
    <location>
        <begin position="1"/>
        <end position="78"/>
    </location>
</feature>
<sequence length="404" mass="45085">MTEPTTVNTAHDLQTAPANKPHVETTNNNPQANNGASKKTCHTKSITQTTSTISKPHQKNSTTTSPVRQQTATNVSTPEIATTSDFNAWSPLWGSASYNQRGYSIENAILTSNCFVLNDGSPTHFSTHSTFTHIDLTLSSPSLSNNSSWHLIDDLQGSDHFPILIKILTSRPTIPFSPRIKFKTDRADWNKFESACDFYSKSFPTSSNINQDTSNIHKAIRCASNVSIPLSSTKPVKPAPLWWNNEIASLRQAKQQAWHNFNRNRFTTTLIQFKELNAQFRRKINDAKLDCFQKFTSSISASSDPEKIWADIKTLTGLPSNRQIYSLNTSHGNRLYPQDIAQEFASHFPNASSDQTFPSEFIASKRSEILQHRITPTTLSHSAKLVEADISLYELQRALSAVKG</sequence>
<dbReference type="SUPFAM" id="SSF56219">
    <property type="entry name" value="DNase I-like"/>
    <property type="match status" value="1"/>
</dbReference>
<dbReference type="PANTHER" id="PTHR33273">
    <property type="entry name" value="DOMAIN-CONTAINING PROTEIN, PUTATIVE-RELATED"/>
    <property type="match status" value="1"/>
</dbReference>
<dbReference type="Pfam" id="PF14529">
    <property type="entry name" value="Exo_endo_phos_2"/>
    <property type="match status" value="1"/>
</dbReference>
<evidence type="ECO:0000259" key="2">
    <source>
        <dbReference type="Pfam" id="PF14529"/>
    </source>
</evidence>
<feature type="domain" description="Endonuclease/exonuclease/phosphatase" evidence="2">
    <location>
        <begin position="56"/>
        <end position="163"/>
    </location>
</feature>
<dbReference type="Proteomes" id="UP001652620">
    <property type="component" value="Chromosome 2"/>
</dbReference>
<evidence type="ECO:0000313" key="3">
    <source>
        <dbReference type="Proteomes" id="UP001652620"/>
    </source>
</evidence>
<gene>
    <name evidence="4" type="primary">LOC125776485</name>
</gene>
<name>A0ABM3J5S5_BACDO</name>
<reference evidence="3" key="1">
    <citation type="submission" date="2025-05" db="UniProtKB">
        <authorList>
            <consortium name="RefSeq"/>
        </authorList>
    </citation>
    <scope>NUCLEOTIDE SEQUENCE [LARGE SCALE GENOMIC DNA]</scope>
</reference>
<dbReference type="RefSeq" id="XP_049304580.1">
    <property type="nucleotide sequence ID" value="XM_049448623.1"/>
</dbReference>
<proteinExistence type="predicted"/>
<evidence type="ECO:0000256" key="1">
    <source>
        <dbReference type="SAM" id="MobiDB-lite"/>
    </source>
</evidence>
<feature type="compositionally biased region" description="Low complexity" evidence="1">
    <location>
        <begin position="43"/>
        <end position="55"/>
    </location>
</feature>
<dbReference type="InterPro" id="IPR036691">
    <property type="entry name" value="Endo/exonu/phosph_ase_sf"/>
</dbReference>
<dbReference type="GeneID" id="125776485"/>
<dbReference type="PANTHER" id="PTHR33273:SF4">
    <property type="entry name" value="ENDONUCLEASE_EXONUCLEASE_PHOSPHATASE DOMAIN-CONTAINING PROTEIN"/>
    <property type="match status" value="1"/>
</dbReference>
<dbReference type="Gene3D" id="3.60.10.10">
    <property type="entry name" value="Endonuclease/exonuclease/phosphatase"/>
    <property type="match status" value="1"/>
</dbReference>
<keyword evidence="3" id="KW-1185">Reference proteome</keyword>
<organism evidence="3 4">
    <name type="scientific">Bactrocera dorsalis</name>
    <name type="common">Oriental fruit fly</name>
    <name type="synonym">Dacus dorsalis</name>
    <dbReference type="NCBI Taxonomy" id="27457"/>
    <lineage>
        <taxon>Eukaryota</taxon>
        <taxon>Metazoa</taxon>
        <taxon>Ecdysozoa</taxon>
        <taxon>Arthropoda</taxon>
        <taxon>Hexapoda</taxon>
        <taxon>Insecta</taxon>
        <taxon>Pterygota</taxon>
        <taxon>Neoptera</taxon>
        <taxon>Endopterygota</taxon>
        <taxon>Diptera</taxon>
        <taxon>Brachycera</taxon>
        <taxon>Muscomorpha</taxon>
        <taxon>Tephritoidea</taxon>
        <taxon>Tephritidae</taxon>
        <taxon>Bactrocera</taxon>
        <taxon>Bactrocera</taxon>
    </lineage>
</organism>
<reference evidence="4" key="2">
    <citation type="submission" date="2025-08" db="UniProtKB">
        <authorList>
            <consortium name="RefSeq"/>
        </authorList>
    </citation>
    <scope>IDENTIFICATION</scope>
    <source>
        <tissue evidence="4">Adult</tissue>
    </source>
</reference>
<protein>
    <submittedName>
        <fullName evidence="4">Uncharacterized protein LOC125776485</fullName>
    </submittedName>
</protein>
<evidence type="ECO:0000313" key="4">
    <source>
        <dbReference type="RefSeq" id="XP_049304580.1"/>
    </source>
</evidence>
<accession>A0ABM3J5S5</accession>
<feature type="compositionally biased region" description="Polar residues" evidence="1">
    <location>
        <begin position="24"/>
        <end position="37"/>
    </location>
</feature>
<feature type="compositionally biased region" description="Polar residues" evidence="1">
    <location>
        <begin position="59"/>
        <end position="78"/>
    </location>
</feature>
<dbReference type="InterPro" id="IPR005135">
    <property type="entry name" value="Endo/exonuclease/phosphatase"/>
</dbReference>
<feature type="compositionally biased region" description="Polar residues" evidence="1">
    <location>
        <begin position="1"/>
        <end position="12"/>
    </location>
</feature>